<dbReference type="NCBIfam" id="NF040624">
    <property type="entry name" value="HadA"/>
    <property type="match status" value="1"/>
</dbReference>
<dbReference type="InterPro" id="IPR050965">
    <property type="entry name" value="UPF0336/Enoyl-CoA_hydratase"/>
</dbReference>
<accession>A0A839RLV3</accession>
<protein>
    <recommendedName>
        <fullName evidence="1">UPF0336 protein FHU29_002154</fullName>
    </recommendedName>
</protein>
<dbReference type="CDD" id="cd03441">
    <property type="entry name" value="R_hydratase_like"/>
    <property type="match status" value="1"/>
</dbReference>
<reference evidence="3 4" key="1">
    <citation type="submission" date="2020-08" db="EMBL/GenBank/DDBJ databases">
        <title>Sequencing the genomes of 1000 actinobacteria strains.</title>
        <authorList>
            <person name="Klenk H.-P."/>
        </authorList>
    </citation>
    <scope>NUCLEOTIDE SEQUENCE [LARGE SCALE GENOMIC DNA]</scope>
    <source>
        <strain evidence="3 4">DSM 45258</strain>
    </source>
</reference>
<proteinExistence type="inferred from homology"/>
<comment type="similarity">
    <text evidence="1">Belongs to the UPF0336 family.</text>
</comment>
<evidence type="ECO:0000259" key="2">
    <source>
        <dbReference type="Pfam" id="PF13452"/>
    </source>
</evidence>
<dbReference type="InterPro" id="IPR054849">
    <property type="entry name" value="UPF0336_fam"/>
</dbReference>
<dbReference type="PANTHER" id="PTHR43437">
    <property type="entry name" value="HYDROXYACYL-THIOESTER DEHYDRATASE TYPE 2, MITOCHONDRIAL-RELATED"/>
    <property type="match status" value="1"/>
</dbReference>
<dbReference type="GO" id="GO:0019171">
    <property type="term" value="F:(3R)-hydroxyacyl-[acyl-carrier-protein] dehydratase activity"/>
    <property type="evidence" value="ECO:0007669"/>
    <property type="project" value="TreeGrafter"/>
</dbReference>
<comment type="caution">
    <text evidence="3">The sequence shown here is derived from an EMBL/GenBank/DDBJ whole genome shotgun (WGS) entry which is preliminary data.</text>
</comment>
<dbReference type="AlphaFoldDB" id="A0A839RLV3"/>
<dbReference type="InterPro" id="IPR029069">
    <property type="entry name" value="HotDog_dom_sf"/>
</dbReference>
<dbReference type="HAMAP" id="MF_00799">
    <property type="entry name" value="UPF0336"/>
    <property type="match status" value="1"/>
</dbReference>
<dbReference type="Pfam" id="PF13452">
    <property type="entry name" value="FAS1_DH_region"/>
    <property type="match status" value="1"/>
</dbReference>
<dbReference type="InterPro" id="IPR016709">
    <property type="entry name" value="HadA-like"/>
</dbReference>
<keyword evidence="4" id="KW-1185">Reference proteome</keyword>
<dbReference type="PANTHER" id="PTHR43437:SF3">
    <property type="entry name" value="HYDROXYACYL-THIOESTER DEHYDRATASE TYPE 2, MITOCHONDRIAL"/>
    <property type="match status" value="1"/>
</dbReference>
<dbReference type="Gene3D" id="3.10.129.10">
    <property type="entry name" value="Hotdog Thioesterase"/>
    <property type="match status" value="1"/>
</dbReference>
<evidence type="ECO:0000313" key="3">
    <source>
        <dbReference type="EMBL" id="MBB3037705.1"/>
    </source>
</evidence>
<dbReference type="OrthoDB" id="5415111at2"/>
<dbReference type="SUPFAM" id="SSF54637">
    <property type="entry name" value="Thioesterase/thiol ester dehydrase-isomerase"/>
    <property type="match status" value="1"/>
</dbReference>
<evidence type="ECO:0000313" key="4">
    <source>
        <dbReference type="Proteomes" id="UP000567922"/>
    </source>
</evidence>
<evidence type="ECO:0000256" key="1">
    <source>
        <dbReference type="HAMAP-Rule" id="MF_00799"/>
    </source>
</evidence>
<feature type="domain" description="FAS1-like dehydratase" evidence="2">
    <location>
        <begin position="8"/>
        <end position="137"/>
    </location>
</feature>
<organism evidence="3 4">
    <name type="scientific">Hoyosella altamirensis</name>
    <dbReference type="NCBI Taxonomy" id="616997"/>
    <lineage>
        <taxon>Bacteria</taxon>
        <taxon>Bacillati</taxon>
        <taxon>Actinomycetota</taxon>
        <taxon>Actinomycetes</taxon>
        <taxon>Mycobacteriales</taxon>
        <taxon>Hoyosellaceae</taxon>
        <taxon>Hoyosella</taxon>
    </lineage>
</organism>
<dbReference type="PIRSF" id="PIRSF018072">
    <property type="entry name" value="UCP018072"/>
    <property type="match status" value="1"/>
</dbReference>
<dbReference type="RefSeq" id="WP_074390932.1">
    <property type="nucleotide sequence ID" value="NZ_BDDI01000023.1"/>
</dbReference>
<dbReference type="Proteomes" id="UP000567922">
    <property type="component" value="Unassembled WGS sequence"/>
</dbReference>
<dbReference type="EMBL" id="JACHWS010000002">
    <property type="protein sequence ID" value="MBB3037705.1"/>
    <property type="molecule type" value="Genomic_DNA"/>
</dbReference>
<sequence length="154" mass="17337">MGFTADSVGVRFRMADFYEVGREKVREFATAVKDPHPAHYSEDAALRLGHETLLAPLTFVSIIGILTTKQMFEEYGWASDLRNIMQTDQRFIFHRPIVAGDRLTGELCVESFRHSAGTDIIVTRNSVLDDKGEVVLTAYTTLIRRDDIEIEGIG</sequence>
<dbReference type="GO" id="GO:0006633">
    <property type="term" value="P:fatty acid biosynthetic process"/>
    <property type="evidence" value="ECO:0007669"/>
    <property type="project" value="TreeGrafter"/>
</dbReference>
<dbReference type="InterPro" id="IPR039569">
    <property type="entry name" value="FAS1-like_DH_region"/>
</dbReference>
<name>A0A839RLV3_9ACTN</name>
<gene>
    <name evidence="3" type="ORF">FHU29_002154</name>
</gene>